<feature type="domain" description="Peptidase M20 dimerisation" evidence="3">
    <location>
        <begin position="200"/>
        <end position="288"/>
    </location>
</feature>
<dbReference type="CDD" id="cd05666">
    <property type="entry name" value="M20_Acy1-like"/>
    <property type="match status" value="1"/>
</dbReference>
<comment type="cofactor">
    <cofactor evidence="2">
        <name>Mn(2+)</name>
        <dbReference type="ChEBI" id="CHEBI:29035"/>
    </cofactor>
    <text evidence="2">The Mn(2+) ion enhances activity.</text>
</comment>
<evidence type="ECO:0000256" key="1">
    <source>
        <dbReference type="ARBA" id="ARBA00022801"/>
    </source>
</evidence>
<evidence type="ECO:0000256" key="2">
    <source>
        <dbReference type="PIRSR" id="PIRSR005962-1"/>
    </source>
</evidence>
<gene>
    <name evidence="4" type="ORF">HF896_01120</name>
</gene>
<dbReference type="FunFam" id="3.30.70.360:FF:000001">
    <property type="entry name" value="N-acetyldiaminopimelate deacetylase"/>
    <property type="match status" value="1"/>
</dbReference>
<dbReference type="GO" id="GO:0046872">
    <property type="term" value="F:metal ion binding"/>
    <property type="evidence" value="ECO:0007669"/>
    <property type="project" value="UniProtKB-KW"/>
</dbReference>
<dbReference type="PANTHER" id="PTHR11014">
    <property type="entry name" value="PEPTIDASE M20 FAMILY MEMBER"/>
    <property type="match status" value="1"/>
</dbReference>
<feature type="binding site" evidence="2">
    <location>
        <position position="146"/>
    </location>
    <ligand>
        <name>Mn(2+)</name>
        <dbReference type="ChEBI" id="CHEBI:29035"/>
        <label>2</label>
    </ligand>
</feature>
<name>A0A858ZNI7_9BURK</name>
<dbReference type="SUPFAM" id="SSF55031">
    <property type="entry name" value="Bacterial exopeptidase dimerisation domain"/>
    <property type="match status" value="1"/>
</dbReference>
<dbReference type="InterPro" id="IPR017439">
    <property type="entry name" value="Amidohydrolase"/>
</dbReference>
<keyword evidence="1 4" id="KW-0378">Hydrolase</keyword>
<feature type="binding site" evidence="2">
    <location>
        <position position="113"/>
    </location>
    <ligand>
        <name>Mn(2+)</name>
        <dbReference type="ChEBI" id="CHEBI:29035"/>
        <label>2</label>
    </ligand>
</feature>
<sequence>MSAAPDRRAAYARIDQLLPYEQELVAIRRHLHQNPELAFAEHGTADFVAGRLQEWGYEVARGIGGTGVVGTLRQGDGSRRLGIRADMDALPIQEATGAAHASRAPGLMHACGHDGHMAMLLGAAKYLARQRNFSGTLHLIFQPAEERGFDSGGKAMVDDGLFERFPCDAVYAMHNHPGVPQGRFLLRSGAFMAAGDRVFIKVLGVGGHAARPHLAADPLVAAAAIVTGLQTVVARNVDPAESAVVTVGRLRAGDALNVIPADAEIGISVRSFAPQVRALLKERITALATGIAQAHGTRAEIDYVEGYPVLVNDPEAVALAAQVATDLVGADAVDLEHPRLMGSEDFAYMLQRCPGALVRIGNGPADGGRGLHNPKYDFNDCNLPYGAAFWSQLAQRFLC</sequence>
<evidence type="ECO:0000259" key="3">
    <source>
        <dbReference type="Pfam" id="PF07687"/>
    </source>
</evidence>
<dbReference type="InterPro" id="IPR036264">
    <property type="entry name" value="Bact_exopeptidase_dim_dom"/>
</dbReference>
<accession>A0A858ZNI7</accession>
<dbReference type="Pfam" id="PF01546">
    <property type="entry name" value="Peptidase_M20"/>
    <property type="match status" value="1"/>
</dbReference>
<dbReference type="InterPro" id="IPR011650">
    <property type="entry name" value="Peptidase_M20_dimer"/>
</dbReference>
<dbReference type="InterPro" id="IPR002933">
    <property type="entry name" value="Peptidase_M20"/>
</dbReference>
<feature type="binding site" evidence="2">
    <location>
        <position position="372"/>
    </location>
    <ligand>
        <name>Mn(2+)</name>
        <dbReference type="ChEBI" id="CHEBI:29035"/>
        <label>2</label>
    </ligand>
</feature>
<reference evidence="4 5" key="1">
    <citation type="submission" date="2020-05" db="EMBL/GenBank/DDBJ databases">
        <title>Complete genome sequence of Alicycliphilus denitrificans DP3.</title>
        <authorList>
            <person name="Chen X."/>
        </authorList>
    </citation>
    <scope>NUCLEOTIDE SEQUENCE [LARGE SCALE GENOMIC DNA]</scope>
    <source>
        <strain evidence="4 5">DP3</strain>
    </source>
</reference>
<dbReference type="RefSeq" id="WP_013517098.1">
    <property type="nucleotide sequence ID" value="NZ_CP051298.1"/>
</dbReference>
<dbReference type="PANTHER" id="PTHR11014:SF63">
    <property type="entry name" value="METALLOPEPTIDASE, PUTATIVE (AFU_ORTHOLOGUE AFUA_6G09600)-RELATED"/>
    <property type="match status" value="1"/>
</dbReference>
<keyword evidence="2" id="KW-0479">Metal-binding</keyword>
<protein>
    <submittedName>
        <fullName evidence="4">Amidohydrolase</fullName>
    </submittedName>
</protein>
<dbReference type="EMBL" id="CP051298">
    <property type="protein sequence ID" value="QKD42294.1"/>
    <property type="molecule type" value="Genomic_DNA"/>
</dbReference>
<organism evidence="4 5">
    <name type="scientific">Alicycliphilus denitrificans</name>
    <dbReference type="NCBI Taxonomy" id="179636"/>
    <lineage>
        <taxon>Bacteria</taxon>
        <taxon>Pseudomonadati</taxon>
        <taxon>Pseudomonadota</taxon>
        <taxon>Betaproteobacteria</taxon>
        <taxon>Burkholderiales</taxon>
        <taxon>Comamonadaceae</taxon>
        <taxon>Alicycliphilus</taxon>
    </lineage>
</organism>
<dbReference type="NCBIfam" id="TIGR01891">
    <property type="entry name" value="amidohydrolases"/>
    <property type="match status" value="1"/>
</dbReference>
<evidence type="ECO:0000313" key="4">
    <source>
        <dbReference type="EMBL" id="QKD42294.1"/>
    </source>
</evidence>
<keyword evidence="2" id="KW-0464">Manganese</keyword>
<dbReference type="AlphaFoldDB" id="A0A858ZNI7"/>
<dbReference type="Pfam" id="PF07687">
    <property type="entry name" value="M20_dimer"/>
    <property type="match status" value="1"/>
</dbReference>
<dbReference type="Proteomes" id="UP000500755">
    <property type="component" value="Chromosome"/>
</dbReference>
<evidence type="ECO:0000313" key="5">
    <source>
        <dbReference type="Proteomes" id="UP000500755"/>
    </source>
</evidence>
<dbReference type="SUPFAM" id="SSF53187">
    <property type="entry name" value="Zn-dependent exopeptidases"/>
    <property type="match status" value="1"/>
</dbReference>
<dbReference type="GO" id="GO:0019877">
    <property type="term" value="P:diaminopimelate biosynthetic process"/>
    <property type="evidence" value="ECO:0007669"/>
    <property type="project" value="UniProtKB-ARBA"/>
</dbReference>
<dbReference type="Gene3D" id="3.30.70.360">
    <property type="match status" value="1"/>
</dbReference>
<dbReference type="GO" id="GO:0050118">
    <property type="term" value="F:N-acetyldiaminopimelate deacetylase activity"/>
    <property type="evidence" value="ECO:0007669"/>
    <property type="project" value="UniProtKB-ARBA"/>
</dbReference>
<proteinExistence type="predicted"/>
<dbReference type="PIRSF" id="PIRSF005962">
    <property type="entry name" value="Pept_M20D_amidohydro"/>
    <property type="match status" value="1"/>
</dbReference>
<feature type="binding site" evidence="2">
    <location>
        <position position="111"/>
    </location>
    <ligand>
        <name>Mn(2+)</name>
        <dbReference type="ChEBI" id="CHEBI:29035"/>
        <label>2</label>
    </ligand>
</feature>
<feature type="binding site" evidence="2">
    <location>
        <position position="174"/>
    </location>
    <ligand>
        <name>Mn(2+)</name>
        <dbReference type="ChEBI" id="CHEBI:29035"/>
        <label>2</label>
    </ligand>
</feature>
<dbReference type="Gene3D" id="3.40.630.10">
    <property type="entry name" value="Zn peptidases"/>
    <property type="match status" value="1"/>
</dbReference>